<proteinExistence type="inferred from homology"/>
<keyword evidence="8" id="KW-0539">Nucleus</keyword>
<organism evidence="10 11">
    <name type="scientific">Kwoniella shandongensis</name>
    <dbReference type="NCBI Taxonomy" id="1734106"/>
    <lineage>
        <taxon>Eukaryota</taxon>
        <taxon>Fungi</taxon>
        <taxon>Dikarya</taxon>
        <taxon>Basidiomycota</taxon>
        <taxon>Agaricomycotina</taxon>
        <taxon>Tremellomycetes</taxon>
        <taxon>Tremellales</taxon>
        <taxon>Cryptococcaceae</taxon>
        <taxon>Kwoniella</taxon>
    </lineage>
</organism>
<evidence type="ECO:0000313" key="10">
    <source>
        <dbReference type="EMBL" id="WWD18919.1"/>
    </source>
</evidence>
<dbReference type="EMBL" id="CP144056">
    <property type="protein sequence ID" value="WWD18919.1"/>
    <property type="molecule type" value="Genomic_DNA"/>
</dbReference>
<dbReference type="GO" id="GO:0000049">
    <property type="term" value="F:tRNA binding"/>
    <property type="evidence" value="ECO:0007669"/>
    <property type="project" value="TreeGrafter"/>
</dbReference>
<feature type="compositionally biased region" description="Acidic residues" evidence="9">
    <location>
        <begin position="349"/>
        <end position="361"/>
    </location>
</feature>
<comment type="pathway">
    <text evidence="3">tRNA modification; 5-methoxycarbonylmethyl-2-thiouridine-tRNA biosynthesis.</text>
</comment>
<evidence type="ECO:0000256" key="9">
    <source>
        <dbReference type="SAM" id="MobiDB-lite"/>
    </source>
</evidence>
<feature type="region of interest" description="Disordered" evidence="9">
    <location>
        <begin position="333"/>
        <end position="361"/>
    </location>
</feature>
<comment type="subcellular location">
    <subcellularLocation>
        <location evidence="2">Cytoplasm</location>
    </subcellularLocation>
    <subcellularLocation>
        <location evidence="1">Nucleus</location>
    </subcellularLocation>
</comment>
<evidence type="ECO:0000256" key="6">
    <source>
        <dbReference type="ARBA" id="ARBA00022490"/>
    </source>
</evidence>
<dbReference type="RefSeq" id="XP_031860092.1">
    <property type="nucleotide sequence ID" value="XM_032005603.1"/>
</dbReference>
<dbReference type="Gene3D" id="3.40.50.300">
    <property type="entry name" value="P-loop containing nucleotide triphosphate hydrolases"/>
    <property type="match status" value="1"/>
</dbReference>
<protein>
    <recommendedName>
        <fullName evidence="5">Elongator complex protein 5</fullName>
    </recommendedName>
</protein>
<evidence type="ECO:0000256" key="3">
    <source>
        <dbReference type="ARBA" id="ARBA00005043"/>
    </source>
</evidence>
<keyword evidence="7" id="KW-0819">tRNA processing</keyword>
<evidence type="ECO:0000256" key="4">
    <source>
        <dbReference type="ARBA" id="ARBA00009567"/>
    </source>
</evidence>
<dbReference type="PANTHER" id="PTHR15641">
    <property type="entry name" value="ELONGATOR COMPLEX PROTEIN 5"/>
    <property type="match status" value="1"/>
</dbReference>
<dbReference type="Pfam" id="PF10483">
    <property type="entry name" value="Elong_Iki1"/>
    <property type="match status" value="1"/>
</dbReference>
<dbReference type="InterPro" id="IPR019519">
    <property type="entry name" value="Elp5"/>
</dbReference>
<dbReference type="GO" id="GO:0002098">
    <property type="term" value="P:tRNA wobble uridine modification"/>
    <property type="evidence" value="ECO:0007669"/>
    <property type="project" value="InterPro"/>
</dbReference>
<dbReference type="GO" id="GO:0033588">
    <property type="term" value="C:elongator holoenzyme complex"/>
    <property type="evidence" value="ECO:0007669"/>
    <property type="project" value="InterPro"/>
</dbReference>
<dbReference type="GO" id="GO:0005634">
    <property type="term" value="C:nucleus"/>
    <property type="evidence" value="ECO:0007669"/>
    <property type="project" value="UniProtKB-SubCell"/>
</dbReference>
<evidence type="ECO:0000313" key="11">
    <source>
        <dbReference type="Proteomes" id="UP000322225"/>
    </source>
</evidence>
<reference evidence="10" key="2">
    <citation type="submission" date="2024-01" db="EMBL/GenBank/DDBJ databases">
        <title>Comparative genomics of Cryptococcus and Kwoniella reveals pathogenesis evolution and contrasting modes of karyotype evolution via chromosome fusion or intercentromeric recombination.</title>
        <authorList>
            <person name="Coelho M.A."/>
            <person name="David-Palma M."/>
            <person name="Shea T."/>
            <person name="Bowers K."/>
            <person name="McGinley-Smith S."/>
            <person name="Mohammad A.W."/>
            <person name="Gnirke A."/>
            <person name="Yurkov A.M."/>
            <person name="Nowrousian M."/>
            <person name="Sun S."/>
            <person name="Cuomo C.A."/>
            <person name="Heitman J."/>
        </authorList>
    </citation>
    <scope>NUCLEOTIDE SEQUENCE</scope>
    <source>
        <strain evidence="10">CBS 12478</strain>
    </source>
</reference>
<dbReference type="AlphaFoldDB" id="A0A5M6BWG5"/>
<keyword evidence="11" id="KW-1185">Reference proteome</keyword>
<keyword evidence="6" id="KW-0963">Cytoplasm</keyword>
<dbReference type="Proteomes" id="UP000322225">
    <property type="component" value="Chromosome 6"/>
</dbReference>
<accession>A0A5M6BWG5</accession>
<dbReference type="GeneID" id="43589753"/>
<dbReference type="GO" id="GO:0005829">
    <property type="term" value="C:cytosol"/>
    <property type="evidence" value="ECO:0007669"/>
    <property type="project" value="TreeGrafter"/>
</dbReference>
<evidence type="ECO:0000256" key="5">
    <source>
        <dbReference type="ARBA" id="ARBA00020264"/>
    </source>
</evidence>
<evidence type="ECO:0000256" key="8">
    <source>
        <dbReference type="ARBA" id="ARBA00023242"/>
    </source>
</evidence>
<reference evidence="10" key="1">
    <citation type="submission" date="2017-08" db="EMBL/GenBank/DDBJ databases">
        <authorList>
            <person name="Cuomo C."/>
            <person name="Billmyre B."/>
            <person name="Heitman J."/>
        </authorList>
    </citation>
    <scope>NUCLEOTIDE SEQUENCE</scope>
    <source>
        <strain evidence="10">CBS 12478</strain>
    </source>
</reference>
<comment type="similarity">
    <text evidence="4">Belongs to the ELP5 family.</text>
</comment>
<evidence type="ECO:0000256" key="1">
    <source>
        <dbReference type="ARBA" id="ARBA00004123"/>
    </source>
</evidence>
<dbReference type="InterPro" id="IPR027417">
    <property type="entry name" value="P-loop_NTPase"/>
</dbReference>
<dbReference type="PANTHER" id="PTHR15641:SF1">
    <property type="entry name" value="ELONGATOR COMPLEX PROTEIN 5"/>
    <property type="match status" value="1"/>
</dbReference>
<evidence type="ECO:0000256" key="7">
    <source>
        <dbReference type="ARBA" id="ARBA00022694"/>
    </source>
</evidence>
<evidence type="ECO:0000256" key="2">
    <source>
        <dbReference type="ARBA" id="ARBA00004496"/>
    </source>
</evidence>
<sequence length="361" mass="39200">MASSRNNEGSGALLDGVLNNGQIPHQPLVVINDNVTFSGLPIFKEMIRRAISRGEEITLVTILNPPETILPPGSSSTTRTTVIDLTNDVPGYTDDESSTKVIKDKILSSYSSGQIFIDALDLLAEDYSPSAVLGMVRNVLEVIKKAKAPSRLVLLLPPTSSLYPHLIPPTFSSTITLLTPHPPQLINHLSKSYLSPVSTSPSPNFWMVLENATKRNLTSELSYRGEEGMELDPSWKTTYNAGVVQVLVRKAVGGATKGISRSLEGLKFSATLPSQLDLVELGELVQLNPLSTPLPTLSSQNNEVGRTAQTHAELDLPFNLNLTDAQRRQRGAVPLPYAHEGEGASGDLIWEDEEETDDEEI</sequence>
<dbReference type="KEGG" id="ksn:43589753"/>
<dbReference type="OrthoDB" id="166907at2759"/>
<gene>
    <name evidence="10" type="ORF">CI109_103375</name>
</gene>
<name>A0A5M6BWG5_9TREE</name>